<proteinExistence type="predicted"/>
<evidence type="ECO:0008006" key="4">
    <source>
        <dbReference type="Google" id="ProtNLM"/>
    </source>
</evidence>
<dbReference type="AlphaFoldDB" id="A0A166UYG8"/>
<dbReference type="InterPro" id="IPR007268">
    <property type="entry name" value="Rad9/Ddc1"/>
</dbReference>
<feature type="region of interest" description="Disordered" evidence="1">
    <location>
        <begin position="492"/>
        <end position="515"/>
    </location>
</feature>
<feature type="compositionally biased region" description="Low complexity" evidence="1">
    <location>
        <begin position="303"/>
        <end position="312"/>
    </location>
</feature>
<dbReference type="EMBL" id="KV417486">
    <property type="protein sequence ID" value="KZP32161.1"/>
    <property type="molecule type" value="Genomic_DNA"/>
</dbReference>
<feature type="compositionally biased region" description="Polar residues" evidence="1">
    <location>
        <begin position="313"/>
        <end position="325"/>
    </location>
</feature>
<dbReference type="GO" id="GO:0000076">
    <property type="term" value="P:DNA replication checkpoint signaling"/>
    <property type="evidence" value="ECO:0007669"/>
    <property type="project" value="TreeGrafter"/>
</dbReference>
<dbReference type="GO" id="GO:0030896">
    <property type="term" value="C:checkpoint clamp complex"/>
    <property type="evidence" value="ECO:0007669"/>
    <property type="project" value="InterPro"/>
</dbReference>
<keyword evidence="3" id="KW-1185">Reference proteome</keyword>
<dbReference type="GO" id="GO:0031573">
    <property type="term" value="P:mitotic intra-S DNA damage checkpoint signaling"/>
    <property type="evidence" value="ECO:0007669"/>
    <property type="project" value="TreeGrafter"/>
</dbReference>
<dbReference type="PANTHER" id="PTHR15237:SF0">
    <property type="entry name" value="CELL CYCLE CHECKPOINT CONTROL PROTEIN"/>
    <property type="match status" value="1"/>
</dbReference>
<dbReference type="OrthoDB" id="60092at2759"/>
<dbReference type="STRING" id="436010.A0A166UYG8"/>
<accession>A0A166UYG8</accession>
<dbReference type="InterPro" id="IPR046938">
    <property type="entry name" value="DNA_clamp_sf"/>
</dbReference>
<evidence type="ECO:0000256" key="1">
    <source>
        <dbReference type="SAM" id="MobiDB-lite"/>
    </source>
</evidence>
<evidence type="ECO:0000313" key="3">
    <source>
        <dbReference type="Proteomes" id="UP000076532"/>
    </source>
</evidence>
<name>A0A166UYG8_9AGAM</name>
<dbReference type="Pfam" id="PF04139">
    <property type="entry name" value="Rad9"/>
    <property type="match status" value="1"/>
</dbReference>
<reference evidence="2 3" key="1">
    <citation type="journal article" date="2016" name="Mol. Biol. Evol.">
        <title>Comparative Genomics of Early-Diverging Mushroom-Forming Fungi Provides Insights into the Origins of Lignocellulose Decay Capabilities.</title>
        <authorList>
            <person name="Nagy L.G."/>
            <person name="Riley R."/>
            <person name="Tritt A."/>
            <person name="Adam C."/>
            <person name="Daum C."/>
            <person name="Floudas D."/>
            <person name="Sun H."/>
            <person name="Yadav J.S."/>
            <person name="Pangilinan J."/>
            <person name="Larsson K.H."/>
            <person name="Matsuura K."/>
            <person name="Barry K."/>
            <person name="Labutti K."/>
            <person name="Kuo R."/>
            <person name="Ohm R.A."/>
            <person name="Bhattacharya S.S."/>
            <person name="Shirouzu T."/>
            <person name="Yoshinaga Y."/>
            <person name="Martin F.M."/>
            <person name="Grigoriev I.V."/>
            <person name="Hibbett D.S."/>
        </authorList>
    </citation>
    <scope>NUCLEOTIDE SEQUENCE [LARGE SCALE GENOMIC DNA]</scope>
    <source>
        <strain evidence="2 3">CBS 109695</strain>
    </source>
</reference>
<dbReference type="SUPFAM" id="SSF55979">
    <property type="entry name" value="DNA clamp"/>
    <property type="match status" value="1"/>
</dbReference>
<dbReference type="Proteomes" id="UP000076532">
    <property type="component" value="Unassembled WGS sequence"/>
</dbReference>
<dbReference type="GO" id="GO:0071479">
    <property type="term" value="P:cellular response to ionizing radiation"/>
    <property type="evidence" value="ECO:0007669"/>
    <property type="project" value="TreeGrafter"/>
</dbReference>
<sequence>MQATLDAYALKPFTRALSCLSKYGDDLTIHATPDYMTLAATNSSMSAYCRVKYRRQFFSRYHIGDKNTKRVEDADDVQPVTGQLLGKSLLSILRHRTFEKSVERCELSIQDGPSAAEDDEEGDDDTRDSLESLLIIRLHCKHGVVKTHRLRLDTPTALLAPGITNADNESRLTIGPKPVKDMIDHFPAAKGPKSDPQLIWSFGSSEVQLRSWETSLDSKGKTQLSTELTISAEEFDVYDVYSSPITIAFHLREFNATVAYAESMTLALDMRFTDPASPLFIDVEGDNSETLFIISTSQVATNSLPSSQSTSSGKNTGSRQSSVSLKRSREADESNLDMDADAGNVDHAASRSSSVLRTDREHIRKPMKAVQRAEPGSSAHAQAFASSSSSNRNRYRPSMNASGSMPPPPSMPFRAPSQFQNSQSVDDASNWQHPEKEPLFLPMPSSQLSVAEEDLMRESGLAIEGMDSAVALMAMLEDEGEEVDFRPSQAAHVSPAEDSGHVFANGEDGDMYGDEAFGADSLDVIEDEMRATQDVTGAKAFKPLFED</sequence>
<feature type="region of interest" description="Disordered" evidence="1">
    <location>
        <begin position="302"/>
        <end position="441"/>
    </location>
</feature>
<feature type="compositionally biased region" description="Low complexity" evidence="1">
    <location>
        <begin position="377"/>
        <end position="390"/>
    </location>
</feature>
<organism evidence="2 3">
    <name type="scientific">Athelia psychrophila</name>
    <dbReference type="NCBI Taxonomy" id="1759441"/>
    <lineage>
        <taxon>Eukaryota</taxon>
        <taxon>Fungi</taxon>
        <taxon>Dikarya</taxon>
        <taxon>Basidiomycota</taxon>
        <taxon>Agaricomycotina</taxon>
        <taxon>Agaricomycetes</taxon>
        <taxon>Agaricomycetidae</taxon>
        <taxon>Atheliales</taxon>
        <taxon>Atheliaceae</taxon>
        <taxon>Athelia</taxon>
    </lineage>
</organism>
<dbReference type="PANTHER" id="PTHR15237">
    <property type="entry name" value="DNA REPAIR PROTEIN RAD9"/>
    <property type="match status" value="1"/>
</dbReference>
<protein>
    <recommendedName>
        <fullName evidence="4">Rad9-domain-containing protein</fullName>
    </recommendedName>
</protein>
<dbReference type="Gene3D" id="3.70.10.10">
    <property type="match status" value="1"/>
</dbReference>
<evidence type="ECO:0000313" key="2">
    <source>
        <dbReference type="EMBL" id="KZP32161.1"/>
    </source>
</evidence>
<dbReference type="GO" id="GO:0006281">
    <property type="term" value="P:DNA repair"/>
    <property type="evidence" value="ECO:0007669"/>
    <property type="project" value="TreeGrafter"/>
</dbReference>
<gene>
    <name evidence="2" type="ORF">FIBSPDRAFT_723125</name>
</gene>
<feature type="compositionally biased region" description="Polar residues" evidence="1">
    <location>
        <begin position="418"/>
        <end position="432"/>
    </location>
</feature>